<dbReference type="PhylomeDB" id="Q2JG59"/>
<dbReference type="PIRSF" id="PIRSF000136">
    <property type="entry name" value="LGO_GLO"/>
    <property type="match status" value="1"/>
</dbReference>
<feature type="domain" description="FAD-binding PCMH-type" evidence="3">
    <location>
        <begin position="38"/>
        <end position="213"/>
    </location>
</feature>
<dbReference type="InterPro" id="IPR016169">
    <property type="entry name" value="FAD-bd_PCMH_sub2"/>
</dbReference>
<dbReference type="InterPro" id="IPR016171">
    <property type="entry name" value="Vanillyl_alc_oxidase_C-sub2"/>
</dbReference>
<dbReference type="Pfam" id="PF01565">
    <property type="entry name" value="FAD_binding_4"/>
    <property type="match status" value="1"/>
</dbReference>
<gene>
    <name evidence="4" type="ordered locus">Francci3_0346</name>
</gene>
<dbReference type="Gene3D" id="3.30.43.10">
    <property type="entry name" value="Uridine Diphospho-n-acetylenolpyruvylglucosamine Reductase, domain 2"/>
    <property type="match status" value="1"/>
</dbReference>
<proteinExistence type="predicted"/>
<dbReference type="GO" id="GO:0080049">
    <property type="term" value="F:L-gulono-1,4-lactone dehydrogenase activity"/>
    <property type="evidence" value="ECO:0007669"/>
    <property type="project" value="TreeGrafter"/>
</dbReference>
<dbReference type="InterPro" id="IPR016166">
    <property type="entry name" value="FAD-bd_PCMH"/>
</dbReference>
<organism evidence="4 5">
    <name type="scientific">Frankia casuarinae (strain DSM 45818 / CECT 9043 / HFP020203 / CcI3)</name>
    <dbReference type="NCBI Taxonomy" id="106370"/>
    <lineage>
        <taxon>Bacteria</taxon>
        <taxon>Bacillati</taxon>
        <taxon>Actinomycetota</taxon>
        <taxon>Actinomycetes</taxon>
        <taxon>Frankiales</taxon>
        <taxon>Frankiaceae</taxon>
        <taxon>Frankia</taxon>
    </lineage>
</organism>
<dbReference type="NCBIfam" id="TIGR01679">
    <property type="entry name" value="bact_FAD_ox"/>
    <property type="match status" value="1"/>
</dbReference>
<dbReference type="Pfam" id="PF04030">
    <property type="entry name" value="ALO"/>
    <property type="match status" value="1"/>
</dbReference>
<dbReference type="KEGG" id="fra:Francci3_0346"/>
<dbReference type="EMBL" id="CP000249">
    <property type="protein sequence ID" value="ABD09733.1"/>
    <property type="molecule type" value="Genomic_DNA"/>
</dbReference>
<dbReference type="PROSITE" id="PS51387">
    <property type="entry name" value="FAD_PCMH"/>
    <property type="match status" value="1"/>
</dbReference>
<name>Q2JG59_FRACC</name>
<reference evidence="4 5" key="1">
    <citation type="journal article" date="2007" name="Genome Res.">
        <title>Genome characteristics of facultatively symbiotic Frankia sp. strains reflect host range and host plant biogeography.</title>
        <authorList>
            <person name="Normand P."/>
            <person name="Lapierre P."/>
            <person name="Tisa L.S."/>
            <person name="Gogarten J.P."/>
            <person name="Alloisio N."/>
            <person name="Bagnarol E."/>
            <person name="Bassi C.A."/>
            <person name="Berry A.M."/>
            <person name="Bickhart D.M."/>
            <person name="Choisne N."/>
            <person name="Couloux A."/>
            <person name="Cournoyer B."/>
            <person name="Cruveiller S."/>
            <person name="Daubin V."/>
            <person name="Demange N."/>
            <person name="Francino M.P."/>
            <person name="Goltsman E."/>
            <person name="Huang Y."/>
            <person name="Kopp O.R."/>
            <person name="Labarre L."/>
            <person name="Lapidus A."/>
            <person name="Lavire C."/>
            <person name="Marechal J."/>
            <person name="Martinez M."/>
            <person name="Mastronunzio J.E."/>
            <person name="Mullin B.C."/>
            <person name="Niemann J."/>
            <person name="Pujic P."/>
            <person name="Rawnsley T."/>
            <person name="Rouy Z."/>
            <person name="Schenowitz C."/>
            <person name="Sellstedt A."/>
            <person name="Tavares F."/>
            <person name="Tomkins J.P."/>
            <person name="Vallenet D."/>
            <person name="Valverde C."/>
            <person name="Wall L.G."/>
            <person name="Wang Y."/>
            <person name="Medigue C."/>
            <person name="Benson D.R."/>
        </authorList>
    </citation>
    <scope>NUCLEOTIDE SEQUENCE [LARGE SCALE GENOMIC DNA]</scope>
    <source>
        <strain evidence="5">DSM 45818 / CECT 9043 / CcI3</strain>
    </source>
</reference>
<evidence type="ECO:0000259" key="3">
    <source>
        <dbReference type="PROSITE" id="PS51387"/>
    </source>
</evidence>
<dbReference type="HOGENOM" id="CLU_003896_4_3_11"/>
<dbReference type="GO" id="GO:0003885">
    <property type="term" value="F:D-arabinono-1,4-lactone oxidase activity"/>
    <property type="evidence" value="ECO:0007669"/>
    <property type="project" value="InterPro"/>
</dbReference>
<evidence type="ECO:0000313" key="4">
    <source>
        <dbReference type="EMBL" id="ABD09733.1"/>
    </source>
</evidence>
<dbReference type="eggNOG" id="COG0277">
    <property type="taxonomic scope" value="Bacteria"/>
</dbReference>
<dbReference type="PANTHER" id="PTHR43762">
    <property type="entry name" value="L-GULONOLACTONE OXIDASE"/>
    <property type="match status" value="1"/>
</dbReference>
<dbReference type="InterPro" id="IPR016167">
    <property type="entry name" value="FAD-bd_PCMH_sub1"/>
</dbReference>
<dbReference type="GO" id="GO:0016020">
    <property type="term" value="C:membrane"/>
    <property type="evidence" value="ECO:0007669"/>
    <property type="project" value="InterPro"/>
</dbReference>
<dbReference type="GO" id="GO:0050105">
    <property type="term" value="F:L-gulonolactone oxidase activity"/>
    <property type="evidence" value="ECO:0007669"/>
    <property type="project" value="UniProtKB-EC"/>
</dbReference>
<dbReference type="GO" id="GO:0071949">
    <property type="term" value="F:FAD binding"/>
    <property type="evidence" value="ECO:0007669"/>
    <property type="project" value="InterPro"/>
</dbReference>
<protein>
    <submittedName>
        <fullName evidence="4">FAD-linked oxidoreductase</fullName>
        <ecNumber evidence="4">1.1.3.8</ecNumber>
    </submittedName>
</protein>
<dbReference type="PANTHER" id="PTHR43762:SF1">
    <property type="entry name" value="D-ARABINONO-1,4-LACTONE OXIDASE"/>
    <property type="match status" value="1"/>
</dbReference>
<keyword evidence="5" id="KW-1185">Reference proteome</keyword>
<dbReference type="STRING" id="106370.Francci3_0346"/>
<dbReference type="Proteomes" id="UP000001937">
    <property type="component" value="Chromosome"/>
</dbReference>
<keyword evidence="1 4" id="KW-0560">Oxidoreductase</keyword>
<feature type="region of interest" description="Disordered" evidence="2">
    <location>
        <begin position="1"/>
        <end position="33"/>
    </location>
</feature>
<evidence type="ECO:0000313" key="5">
    <source>
        <dbReference type="Proteomes" id="UP000001937"/>
    </source>
</evidence>
<dbReference type="InterPro" id="IPR036318">
    <property type="entry name" value="FAD-bd_PCMH-like_sf"/>
</dbReference>
<dbReference type="InterPro" id="IPR006094">
    <property type="entry name" value="Oxid_FAD_bind_N"/>
</dbReference>
<dbReference type="InterPro" id="IPR010031">
    <property type="entry name" value="FAD_lactone_oxidase-like"/>
</dbReference>
<dbReference type="Gene3D" id="3.30.70.2520">
    <property type="match status" value="1"/>
</dbReference>
<dbReference type="InterPro" id="IPR007173">
    <property type="entry name" value="ALO_C"/>
</dbReference>
<dbReference type="EC" id="1.1.3.8" evidence="4"/>
<accession>Q2JG59</accession>
<dbReference type="Gene3D" id="3.30.465.10">
    <property type="match status" value="1"/>
</dbReference>
<dbReference type="AlphaFoldDB" id="Q2JG59"/>
<dbReference type="SUPFAM" id="SSF56176">
    <property type="entry name" value="FAD-binding/transporter-associated domain-like"/>
    <property type="match status" value="1"/>
</dbReference>
<sequence>MVAGPDFGPAPDRGHRSRQTEVPMGSPVGKSSAWRNWAGNETVRSVRLARPRDAEEISALVGTAIRDGHQIRAIGSSHSMSAIGRPDPGSVQVRLDRCADLVALDGGSGLVTVRGGMTMRRLNRLLAEAGLALTNQGDVDEVTIAGAISTGTHGTGSRFGGLCTQVRALEVVLGDGSVVTCSRGERPELFAAARLGLGAVGVVTSVTLQAVPLFALQVQEGPMRLDEVLDTYDDLVDQTDHLRFSWFPHTTTALVRRGQRRPLDDGLAPLPRLRCWVDDELVSNTLFGALMTTGRRMPAAVRPIAHVSARASGSRTFRDLSYRVFTSHRRVRFKEMEYALPRADLAATLRELVYAMGSADVRAVFPVEVRCAAADEIPISTAYGRDTAYIAVHVDHRGAHGDYFGLAEKIMLSVGGRPHWGKLHSLDAATLRGLYPRFDDFLAVRDAADPTGVFANAYLDRVLGSPACATNAR</sequence>
<evidence type="ECO:0000256" key="2">
    <source>
        <dbReference type="SAM" id="MobiDB-lite"/>
    </source>
</evidence>
<evidence type="ECO:0000256" key="1">
    <source>
        <dbReference type="ARBA" id="ARBA00023002"/>
    </source>
</evidence>
<dbReference type="Gene3D" id="1.10.45.10">
    <property type="entry name" value="Vanillyl-alcohol Oxidase, Chain A, domain 4"/>
    <property type="match status" value="1"/>
</dbReference>